<dbReference type="InParanoid" id="A0A482WJW1"/>
<dbReference type="AlphaFoldDB" id="A0A482WJW1"/>
<evidence type="ECO:0008006" key="5">
    <source>
        <dbReference type="Google" id="ProtNLM"/>
    </source>
</evidence>
<dbReference type="PANTHER" id="PTHR48051:SF1">
    <property type="entry name" value="RAS SUPPRESSOR PROTEIN 1"/>
    <property type="match status" value="1"/>
</dbReference>
<proteinExistence type="predicted"/>
<evidence type="ECO:0000256" key="2">
    <source>
        <dbReference type="ARBA" id="ARBA00022737"/>
    </source>
</evidence>
<dbReference type="InterPro" id="IPR050216">
    <property type="entry name" value="LRR_domain-containing"/>
</dbReference>
<dbReference type="STRING" id="195883.A0A482WJW1"/>
<protein>
    <recommendedName>
        <fullName evidence="5">Leucine-rich repeat-containing protein 57</fullName>
    </recommendedName>
</protein>
<comment type="caution">
    <text evidence="3">The sequence shown here is derived from an EMBL/GenBank/DDBJ whole genome shotgun (WGS) entry which is preliminary data.</text>
</comment>
<dbReference type="SMR" id="A0A482WJW1"/>
<dbReference type="Proteomes" id="UP000291343">
    <property type="component" value="Unassembled WGS sequence"/>
</dbReference>
<accession>A0A482WJW1</accession>
<dbReference type="OrthoDB" id="1728874at2759"/>
<dbReference type="Gene3D" id="3.80.10.10">
    <property type="entry name" value="Ribonuclease Inhibitor"/>
    <property type="match status" value="1"/>
</dbReference>
<evidence type="ECO:0000313" key="4">
    <source>
        <dbReference type="Proteomes" id="UP000291343"/>
    </source>
</evidence>
<dbReference type="SUPFAM" id="SSF52058">
    <property type="entry name" value="L domain-like"/>
    <property type="match status" value="1"/>
</dbReference>
<evidence type="ECO:0000256" key="1">
    <source>
        <dbReference type="ARBA" id="ARBA00022614"/>
    </source>
</evidence>
<evidence type="ECO:0000313" key="3">
    <source>
        <dbReference type="EMBL" id="RZF33542.1"/>
    </source>
</evidence>
<dbReference type="FunFam" id="3.80.10.10:FF:000230">
    <property type="entry name" value="Leucine-rich repeat-containing protein 57"/>
    <property type="match status" value="1"/>
</dbReference>
<dbReference type="SMART" id="SM00364">
    <property type="entry name" value="LRR_BAC"/>
    <property type="match status" value="4"/>
</dbReference>
<dbReference type="EMBL" id="QKKF02033706">
    <property type="protein sequence ID" value="RZF33542.1"/>
    <property type="molecule type" value="Genomic_DNA"/>
</dbReference>
<dbReference type="GO" id="GO:0005737">
    <property type="term" value="C:cytoplasm"/>
    <property type="evidence" value="ECO:0007669"/>
    <property type="project" value="TreeGrafter"/>
</dbReference>
<dbReference type="InterPro" id="IPR001611">
    <property type="entry name" value="Leu-rich_rpt"/>
</dbReference>
<dbReference type="PROSITE" id="PS51450">
    <property type="entry name" value="LRR"/>
    <property type="match status" value="1"/>
</dbReference>
<dbReference type="InterPro" id="IPR032675">
    <property type="entry name" value="LRR_dom_sf"/>
</dbReference>
<name>A0A482WJW1_LAOST</name>
<sequence>MGNSALKSHFEHGQKTGVLNLSKQKLDEFPSGMKILNNSLRSLDMSDNKFVAIPLEIQTYQKLKVLILDRNRLTSLPEEIGCLPKLESFSATDNKLTVLPKSFSNLSSLKKIHISGNLIKEFPVMLIGLPHLDFIDLSKNKLTTVPKGVAKLQCIELNLNQNQIASIHMDLASCPRLKTLRIEENCLPLEGFPTEIFHLSNVSLICAEGNLFEMKSFMDLEGYDKYMERYTAVKNKLL</sequence>
<dbReference type="Pfam" id="PF13855">
    <property type="entry name" value="LRR_8"/>
    <property type="match status" value="1"/>
</dbReference>
<dbReference type="SMART" id="SM00369">
    <property type="entry name" value="LRR_TYP"/>
    <property type="match status" value="4"/>
</dbReference>
<dbReference type="PANTHER" id="PTHR48051">
    <property type="match status" value="1"/>
</dbReference>
<dbReference type="FunCoup" id="A0A482WJW1">
    <property type="interactions" value="1145"/>
</dbReference>
<keyword evidence="1" id="KW-0433">Leucine-rich repeat</keyword>
<gene>
    <name evidence="3" type="ORF">LSTR_LSTR008188</name>
</gene>
<reference evidence="3 4" key="1">
    <citation type="journal article" date="2017" name="Gigascience">
        <title>Genome sequence of the small brown planthopper, Laodelphax striatellus.</title>
        <authorList>
            <person name="Zhu J."/>
            <person name="Jiang F."/>
            <person name="Wang X."/>
            <person name="Yang P."/>
            <person name="Bao Y."/>
            <person name="Zhao W."/>
            <person name="Wang W."/>
            <person name="Lu H."/>
            <person name="Wang Q."/>
            <person name="Cui N."/>
            <person name="Li J."/>
            <person name="Chen X."/>
            <person name="Luo L."/>
            <person name="Yu J."/>
            <person name="Kang L."/>
            <person name="Cui F."/>
        </authorList>
    </citation>
    <scope>NUCLEOTIDE SEQUENCE [LARGE SCALE GENOMIC DNA]</scope>
    <source>
        <strain evidence="3">Lst14</strain>
    </source>
</reference>
<dbReference type="Pfam" id="PF00560">
    <property type="entry name" value="LRR_1"/>
    <property type="match status" value="2"/>
</dbReference>
<organism evidence="3 4">
    <name type="scientific">Laodelphax striatellus</name>
    <name type="common">Small brown planthopper</name>
    <name type="synonym">Delphax striatella</name>
    <dbReference type="NCBI Taxonomy" id="195883"/>
    <lineage>
        <taxon>Eukaryota</taxon>
        <taxon>Metazoa</taxon>
        <taxon>Ecdysozoa</taxon>
        <taxon>Arthropoda</taxon>
        <taxon>Hexapoda</taxon>
        <taxon>Insecta</taxon>
        <taxon>Pterygota</taxon>
        <taxon>Neoptera</taxon>
        <taxon>Paraneoptera</taxon>
        <taxon>Hemiptera</taxon>
        <taxon>Auchenorrhyncha</taxon>
        <taxon>Fulgoroidea</taxon>
        <taxon>Delphacidae</taxon>
        <taxon>Criomorphinae</taxon>
        <taxon>Laodelphax</taxon>
    </lineage>
</organism>
<keyword evidence="2" id="KW-0677">Repeat</keyword>
<keyword evidence="4" id="KW-1185">Reference proteome</keyword>
<dbReference type="InterPro" id="IPR003591">
    <property type="entry name" value="Leu-rich_rpt_typical-subtyp"/>
</dbReference>